<accession>A0A9N8HWC4</accession>
<sequence length="406" mass="45909">MPKRLRPKLRKLSRKKKQHGMARWFVRWMSLGLCVVGSRHVHSVYLSTLNTHGQYLRAFDETYPTKDSSSSSSNSSTMTGQVGVQLIPTNPSSPLIRDALLQIPSISAEKIWESLLQEAVALMKNHQAQQQQQQTTAPKFIAMEVGMFHPKQCFQAARQGLEAHCIEPSPRAFQRIAQARRMEPEDVKTRIHLYNKAAGASPGKVTFSAGDSTGDHVGTYDAWNMQAAEGSPIQVDSIRLDDLIDEFMPRNSHDKLFVLKVDTQGYEPSVFDGLKHSVFLQRRVDYVMFEYWPKGMDLLSTGDVHKRSCVAHSILQALHEAGYTLYALPGTAHIKAPKEGKRAIVREKAPMHNFRENCLYYYQVEDRFPSPDYKMGYWSDMLAVAPGASLLQNPVTEVGRIFQLKE</sequence>
<proteinExistence type="predicted"/>
<evidence type="ECO:0000313" key="2">
    <source>
        <dbReference type="EMBL" id="CAB9527170.1"/>
    </source>
</evidence>
<feature type="domain" description="Methyltransferase FkbM" evidence="1">
    <location>
        <begin position="158"/>
        <end position="323"/>
    </location>
</feature>
<dbReference type="InterPro" id="IPR052514">
    <property type="entry name" value="SAM-dependent_MTase"/>
</dbReference>
<evidence type="ECO:0000313" key="3">
    <source>
        <dbReference type="Proteomes" id="UP001153069"/>
    </source>
</evidence>
<dbReference type="OrthoDB" id="45796at2759"/>
<dbReference type="NCBIfam" id="TIGR01444">
    <property type="entry name" value="fkbM_fam"/>
    <property type="match status" value="1"/>
</dbReference>
<dbReference type="Gene3D" id="3.40.50.150">
    <property type="entry name" value="Vaccinia Virus protein VP39"/>
    <property type="match status" value="1"/>
</dbReference>
<dbReference type="PANTHER" id="PTHR34203:SF15">
    <property type="entry name" value="SLL1173 PROTEIN"/>
    <property type="match status" value="1"/>
</dbReference>
<evidence type="ECO:0000259" key="1">
    <source>
        <dbReference type="Pfam" id="PF05050"/>
    </source>
</evidence>
<dbReference type="AlphaFoldDB" id="A0A9N8HWC4"/>
<reference evidence="2" key="1">
    <citation type="submission" date="2020-06" db="EMBL/GenBank/DDBJ databases">
        <authorList>
            <consortium name="Plant Systems Biology data submission"/>
        </authorList>
    </citation>
    <scope>NUCLEOTIDE SEQUENCE</scope>
    <source>
        <strain evidence="2">D6</strain>
    </source>
</reference>
<dbReference type="InterPro" id="IPR029063">
    <property type="entry name" value="SAM-dependent_MTases_sf"/>
</dbReference>
<dbReference type="InterPro" id="IPR006342">
    <property type="entry name" value="FkbM_mtfrase"/>
</dbReference>
<name>A0A9N8HWC4_9STRA</name>
<keyword evidence="3" id="KW-1185">Reference proteome</keyword>
<protein>
    <recommendedName>
        <fullName evidence="1">Methyltransferase FkbM domain-containing protein</fullName>
    </recommendedName>
</protein>
<dbReference type="PANTHER" id="PTHR34203">
    <property type="entry name" value="METHYLTRANSFERASE, FKBM FAMILY PROTEIN"/>
    <property type="match status" value="1"/>
</dbReference>
<comment type="caution">
    <text evidence="2">The sequence shown here is derived from an EMBL/GenBank/DDBJ whole genome shotgun (WGS) entry which is preliminary data.</text>
</comment>
<organism evidence="2 3">
    <name type="scientific">Seminavis robusta</name>
    <dbReference type="NCBI Taxonomy" id="568900"/>
    <lineage>
        <taxon>Eukaryota</taxon>
        <taxon>Sar</taxon>
        <taxon>Stramenopiles</taxon>
        <taxon>Ochrophyta</taxon>
        <taxon>Bacillariophyta</taxon>
        <taxon>Bacillariophyceae</taxon>
        <taxon>Bacillariophycidae</taxon>
        <taxon>Naviculales</taxon>
        <taxon>Naviculaceae</taxon>
        <taxon>Seminavis</taxon>
    </lineage>
</organism>
<dbReference type="EMBL" id="CAICTM010001950">
    <property type="protein sequence ID" value="CAB9527170.1"/>
    <property type="molecule type" value="Genomic_DNA"/>
</dbReference>
<dbReference type="SUPFAM" id="SSF53335">
    <property type="entry name" value="S-adenosyl-L-methionine-dependent methyltransferases"/>
    <property type="match status" value="1"/>
</dbReference>
<dbReference type="Proteomes" id="UP001153069">
    <property type="component" value="Unassembled WGS sequence"/>
</dbReference>
<dbReference type="Pfam" id="PF05050">
    <property type="entry name" value="Methyltransf_21"/>
    <property type="match status" value="1"/>
</dbReference>
<gene>
    <name evidence="2" type="ORF">SEMRO_1952_G307450.1</name>
</gene>